<dbReference type="RefSeq" id="WP_256506464.1">
    <property type="nucleotide sequence ID" value="NZ_CP101740.1"/>
</dbReference>
<evidence type="ECO:0000256" key="1">
    <source>
        <dbReference type="SAM" id="MobiDB-lite"/>
    </source>
</evidence>
<keyword evidence="4" id="KW-1185">Reference proteome</keyword>
<dbReference type="InterPro" id="IPR024572">
    <property type="entry name" value="RcnB"/>
</dbReference>
<dbReference type="Proteomes" id="UP001058533">
    <property type="component" value="Chromosome"/>
</dbReference>
<sequence>MRKFVLTALMAAVAMPAIAVPASAQSQREVRESRQDLREERREMRQAQRYGDGRDVRRERRDVRQARQEVREDVRDRNRVYGRNDWRAYRNTNRNLYARGNWNAPFRYNQFRAGARIAPAFYGQRYWINDPWRYRLPQVRGNQRWVRHYNDVVLVDYRRGIVIDTIRGFYF</sequence>
<keyword evidence="2" id="KW-0732">Signal</keyword>
<reference evidence="3" key="1">
    <citation type="submission" date="2022-07" db="EMBL/GenBank/DDBJ databases">
        <title>Sphingomonas sp. nov., a novel bacterium isolated from the north slope of the Mount Everest.</title>
        <authorList>
            <person name="Cui X."/>
            <person name="Liu Y."/>
        </authorList>
    </citation>
    <scope>NUCLEOTIDE SEQUENCE</scope>
    <source>
        <strain evidence="3">S5-59</strain>
    </source>
</reference>
<proteinExistence type="predicted"/>
<feature type="signal peptide" evidence="2">
    <location>
        <begin position="1"/>
        <end position="19"/>
    </location>
</feature>
<accession>A0ABY5LA03</accession>
<organism evidence="3 4">
    <name type="scientific">Sphingomonas qomolangmaensis</name>
    <dbReference type="NCBI Taxonomy" id="2918765"/>
    <lineage>
        <taxon>Bacteria</taxon>
        <taxon>Pseudomonadati</taxon>
        <taxon>Pseudomonadota</taxon>
        <taxon>Alphaproteobacteria</taxon>
        <taxon>Sphingomonadales</taxon>
        <taxon>Sphingomonadaceae</taxon>
        <taxon>Sphingomonas</taxon>
    </lineage>
</organism>
<evidence type="ECO:0000256" key="2">
    <source>
        <dbReference type="SAM" id="SignalP"/>
    </source>
</evidence>
<dbReference type="EMBL" id="CP101740">
    <property type="protein sequence ID" value="UUL82620.1"/>
    <property type="molecule type" value="Genomic_DNA"/>
</dbReference>
<evidence type="ECO:0000313" key="3">
    <source>
        <dbReference type="EMBL" id="UUL82620.1"/>
    </source>
</evidence>
<name>A0ABY5LA03_9SPHN</name>
<feature type="chain" id="PRO_5045346607" evidence="2">
    <location>
        <begin position="20"/>
        <end position="171"/>
    </location>
</feature>
<dbReference type="Pfam" id="PF11776">
    <property type="entry name" value="RcnB"/>
    <property type="match status" value="1"/>
</dbReference>
<gene>
    <name evidence="3" type="ORF">NMP03_15855</name>
</gene>
<feature type="region of interest" description="Disordered" evidence="1">
    <location>
        <begin position="29"/>
        <end position="61"/>
    </location>
</feature>
<dbReference type="Gene3D" id="3.10.450.160">
    <property type="entry name" value="inner membrane protein cigr"/>
    <property type="match status" value="1"/>
</dbReference>
<protein>
    <submittedName>
        <fullName evidence="3">RcnB family protein</fullName>
    </submittedName>
</protein>
<evidence type="ECO:0000313" key="4">
    <source>
        <dbReference type="Proteomes" id="UP001058533"/>
    </source>
</evidence>